<keyword evidence="2" id="KW-1185">Reference proteome</keyword>
<dbReference type="Proteomes" id="UP000886501">
    <property type="component" value="Unassembled WGS sequence"/>
</dbReference>
<accession>A0ACB6ZCL5</accession>
<protein>
    <submittedName>
        <fullName evidence="1">Cytochrome P450</fullName>
    </submittedName>
</protein>
<dbReference type="EMBL" id="MU118042">
    <property type="protein sequence ID" value="KAF9647048.1"/>
    <property type="molecule type" value="Genomic_DNA"/>
</dbReference>
<sequence>MNFLSQPADAISSNRAVCLAAIAIGCITITRLTRQKSQLPLPPGPKALPIIGNLLDVPPTNAWKTFSEWSVKWGDLMSIKILDQPIIIVSSVKVVEDLLEKRSLKYSNRPVLTFIGEIVGWSNAIALLQYGHRFREFRKYMNRLIGTKAAMEKFDSLMEHETAKFLARVMADPNSFSQQIRKTAGAFILMLAYGYPVRPERDPLVDLVETAVHQFGQGTDPGAFLIDVIPALQYVPAWFPGAGWKRMGERFKQTLANMTDVPYRFVQEQMAAGTAIPSYTSELLSRKDLDAEAEWNIKWSAASLYAGGGDTTVSFLRTFFLAMQLYPEVQRKAQEELDRVVGQDRLPRIADRPNLPYIEAVIKELLRWNPVAPLGVPHASAEDDMYEGYFIPKGATVIVNIWHILHDSSVYPDPMEFIPERYLGENPQKDPTPIAFGFGRRACPGINMAHSSVFIEITMTLSTFNISKYVDESGNVIEPEIHYSDGAVSHPKPFKCDIKPRSEKAIAVISAIEL</sequence>
<comment type="caution">
    <text evidence="1">The sequence shown here is derived from an EMBL/GenBank/DDBJ whole genome shotgun (WGS) entry which is preliminary data.</text>
</comment>
<reference evidence="1" key="1">
    <citation type="submission" date="2019-10" db="EMBL/GenBank/DDBJ databases">
        <authorList>
            <consortium name="DOE Joint Genome Institute"/>
            <person name="Kuo A."/>
            <person name="Miyauchi S."/>
            <person name="Kiss E."/>
            <person name="Drula E."/>
            <person name="Kohler A."/>
            <person name="Sanchez-Garcia M."/>
            <person name="Andreopoulos B."/>
            <person name="Barry K.W."/>
            <person name="Bonito G."/>
            <person name="Buee M."/>
            <person name="Carver A."/>
            <person name="Chen C."/>
            <person name="Cichocki N."/>
            <person name="Clum A."/>
            <person name="Culley D."/>
            <person name="Crous P.W."/>
            <person name="Fauchery L."/>
            <person name="Girlanda M."/>
            <person name="Hayes R."/>
            <person name="Keri Z."/>
            <person name="Labutti K."/>
            <person name="Lipzen A."/>
            <person name="Lombard V."/>
            <person name="Magnuson J."/>
            <person name="Maillard F."/>
            <person name="Morin E."/>
            <person name="Murat C."/>
            <person name="Nolan M."/>
            <person name="Ohm R."/>
            <person name="Pangilinan J."/>
            <person name="Pereira M."/>
            <person name="Perotto S."/>
            <person name="Peter M."/>
            <person name="Riley R."/>
            <person name="Sitrit Y."/>
            <person name="Stielow B."/>
            <person name="Szollosi G."/>
            <person name="Zifcakova L."/>
            <person name="Stursova M."/>
            <person name="Spatafora J.W."/>
            <person name="Tedersoo L."/>
            <person name="Vaario L.-M."/>
            <person name="Yamada A."/>
            <person name="Yan M."/>
            <person name="Wang P."/>
            <person name="Xu J."/>
            <person name="Bruns T."/>
            <person name="Baldrian P."/>
            <person name="Vilgalys R."/>
            <person name="Henrissat B."/>
            <person name="Grigoriev I.V."/>
            <person name="Hibbett D."/>
            <person name="Nagy L.G."/>
            <person name="Martin F.M."/>
        </authorList>
    </citation>
    <scope>NUCLEOTIDE SEQUENCE</scope>
    <source>
        <strain evidence="1">P2</strain>
    </source>
</reference>
<gene>
    <name evidence="1" type="ORF">BDM02DRAFT_3098823</name>
</gene>
<reference evidence="1" key="2">
    <citation type="journal article" date="2020" name="Nat. Commun.">
        <title>Large-scale genome sequencing of mycorrhizal fungi provides insights into the early evolution of symbiotic traits.</title>
        <authorList>
            <person name="Miyauchi S."/>
            <person name="Kiss E."/>
            <person name="Kuo A."/>
            <person name="Drula E."/>
            <person name="Kohler A."/>
            <person name="Sanchez-Garcia M."/>
            <person name="Morin E."/>
            <person name="Andreopoulos B."/>
            <person name="Barry K.W."/>
            <person name="Bonito G."/>
            <person name="Buee M."/>
            <person name="Carver A."/>
            <person name="Chen C."/>
            <person name="Cichocki N."/>
            <person name="Clum A."/>
            <person name="Culley D."/>
            <person name="Crous P.W."/>
            <person name="Fauchery L."/>
            <person name="Girlanda M."/>
            <person name="Hayes R.D."/>
            <person name="Keri Z."/>
            <person name="LaButti K."/>
            <person name="Lipzen A."/>
            <person name="Lombard V."/>
            <person name="Magnuson J."/>
            <person name="Maillard F."/>
            <person name="Murat C."/>
            <person name="Nolan M."/>
            <person name="Ohm R.A."/>
            <person name="Pangilinan J."/>
            <person name="Pereira M.F."/>
            <person name="Perotto S."/>
            <person name="Peter M."/>
            <person name="Pfister S."/>
            <person name="Riley R."/>
            <person name="Sitrit Y."/>
            <person name="Stielow J.B."/>
            <person name="Szollosi G."/>
            <person name="Zifcakova L."/>
            <person name="Stursova M."/>
            <person name="Spatafora J.W."/>
            <person name="Tedersoo L."/>
            <person name="Vaario L.M."/>
            <person name="Yamada A."/>
            <person name="Yan M."/>
            <person name="Wang P."/>
            <person name="Xu J."/>
            <person name="Bruns T."/>
            <person name="Baldrian P."/>
            <person name="Vilgalys R."/>
            <person name="Dunand C."/>
            <person name="Henrissat B."/>
            <person name="Grigoriev I.V."/>
            <person name="Hibbett D."/>
            <person name="Nagy L.G."/>
            <person name="Martin F.M."/>
        </authorList>
    </citation>
    <scope>NUCLEOTIDE SEQUENCE</scope>
    <source>
        <strain evidence="1">P2</strain>
    </source>
</reference>
<proteinExistence type="predicted"/>
<name>A0ACB6ZCL5_THEGA</name>
<organism evidence="1 2">
    <name type="scientific">Thelephora ganbajun</name>
    <name type="common">Ganba fungus</name>
    <dbReference type="NCBI Taxonomy" id="370292"/>
    <lineage>
        <taxon>Eukaryota</taxon>
        <taxon>Fungi</taxon>
        <taxon>Dikarya</taxon>
        <taxon>Basidiomycota</taxon>
        <taxon>Agaricomycotina</taxon>
        <taxon>Agaricomycetes</taxon>
        <taxon>Thelephorales</taxon>
        <taxon>Thelephoraceae</taxon>
        <taxon>Thelephora</taxon>
    </lineage>
</organism>
<evidence type="ECO:0000313" key="2">
    <source>
        <dbReference type="Proteomes" id="UP000886501"/>
    </source>
</evidence>
<evidence type="ECO:0000313" key="1">
    <source>
        <dbReference type="EMBL" id="KAF9647048.1"/>
    </source>
</evidence>